<reference evidence="1 2" key="1">
    <citation type="journal article" date="2021" name="Hortic Res">
        <title>High-quality reference genome and annotation aids understanding of berry development for evergreen blueberry (Vaccinium darrowii).</title>
        <authorList>
            <person name="Yu J."/>
            <person name="Hulse-Kemp A.M."/>
            <person name="Babiker E."/>
            <person name="Staton M."/>
        </authorList>
    </citation>
    <scope>NUCLEOTIDE SEQUENCE [LARGE SCALE GENOMIC DNA]</scope>
    <source>
        <strain evidence="2">cv. NJ 8807/NJ 8810</strain>
        <tissue evidence="1">Young leaf</tissue>
    </source>
</reference>
<name>A0ACB7Z3R9_9ERIC</name>
<protein>
    <submittedName>
        <fullName evidence="1">Uncharacterized protein</fullName>
    </submittedName>
</protein>
<proteinExistence type="predicted"/>
<evidence type="ECO:0000313" key="1">
    <source>
        <dbReference type="EMBL" id="KAH7860271.1"/>
    </source>
</evidence>
<accession>A0ACB7Z3R9</accession>
<dbReference type="EMBL" id="CM037154">
    <property type="protein sequence ID" value="KAH7860271.1"/>
    <property type="molecule type" value="Genomic_DNA"/>
</dbReference>
<evidence type="ECO:0000313" key="2">
    <source>
        <dbReference type="Proteomes" id="UP000828048"/>
    </source>
</evidence>
<comment type="caution">
    <text evidence="1">The sequence shown here is derived from an EMBL/GenBank/DDBJ whole genome shotgun (WGS) entry which is preliminary data.</text>
</comment>
<gene>
    <name evidence="1" type="ORF">Vadar_011463</name>
</gene>
<organism evidence="1 2">
    <name type="scientific">Vaccinium darrowii</name>
    <dbReference type="NCBI Taxonomy" id="229202"/>
    <lineage>
        <taxon>Eukaryota</taxon>
        <taxon>Viridiplantae</taxon>
        <taxon>Streptophyta</taxon>
        <taxon>Embryophyta</taxon>
        <taxon>Tracheophyta</taxon>
        <taxon>Spermatophyta</taxon>
        <taxon>Magnoliopsida</taxon>
        <taxon>eudicotyledons</taxon>
        <taxon>Gunneridae</taxon>
        <taxon>Pentapetalae</taxon>
        <taxon>asterids</taxon>
        <taxon>Ericales</taxon>
        <taxon>Ericaceae</taxon>
        <taxon>Vaccinioideae</taxon>
        <taxon>Vaccinieae</taxon>
        <taxon>Vaccinium</taxon>
    </lineage>
</organism>
<dbReference type="Proteomes" id="UP000828048">
    <property type="component" value="Chromosome 4"/>
</dbReference>
<sequence length="270" mass="30200">MASLTSFSLLNRHSLSSSSSSSSLLCNPPLIRGLFPPFSSNCPKAKPIFYFSVPATASDSVRPDYYDYFSIRGNQANEEEEDEDAADSGGGSFSEAVELFNVGDYYKCHDVLESLWNEAEDPARTLFHGILQCAVGFHHLFNKNHKGAMMELGEGLCKLRKMNFKGGPFLQFEQEISAVLDFIYQTQLEFAACTDDFCHALDQSERSYQLLGGYAAGQLLYHLESGSTGIRYIVFCPERYSETGEPPRVKLPTLLASVQHLKEVEYDQIY</sequence>
<keyword evidence="2" id="KW-1185">Reference proteome</keyword>